<evidence type="ECO:0000256" key="1">
    <source>
        <dbReference type="ARBA" id="ARBA00009574"/>
    </source>
</evidence>
<feature type="coiled-coil region" evidence="4">
    <location>
        <begin position="93"/>
        <end position="124"/>
    </location>
</feature>
<dbReference type="GO" id="GO:0005768">
    <property type="term" value="C:endosome"/>
    <property type="evidence" value="ECO:0007669"/>
    <property type="project" value="TreeGrafter"/>
</dbReference>
<gene>
    <name evidence="6" type="ORF">BCR38DRAFT_403263</name>
</gene>
<keyword evidence="7" id="KW-1185">Reference proteome</keyword>
<dbReference type="GO" id="GO:0032991">
    <property type="term" value="C:protein-containing complex"/>
    <property type="evidence" value="ECO:0007669"/>
    <property type="project" value="UniProtKB-ARBA"/>
</dbReference>
<dbReference type="Proteomes" id="UP000193689">
    <property type="component" value="Unassembled WGS sequence"/>
</dbReference>
<dbReference type="GO" id="GO:0035493">
    <property type="term" value="P:SNARE complex assembly"/>
    <property type="evidence" value="ECO:0007669"/>
    <property type="project" value="TreeGrafter"/>
</dbReference>
<dbReference type="GO" id="GO:0000323">
    <property type="term" value="C:lytic vacuole"/>
    <property type="evidence" value="ECO:0007669"/>
    <property type="project" value="TreeGrafter"/>
</dbReference>
<feature type="region of interest" description="Disordered" evidence="5">
    <location>
        <begin position="492"/>
        <end position="521"/>
    </location>
</feature>
<evidence type="ECO:0000256" key="4">
    <source>
        <dbReference type="SAM" id="Coils"/>
    </source>
</evidence>
<dbReference type="Pfam" id="PF10186">
    <property type="entry name" value="ATG14"/>
    <property type="match status" value="1"/>
</dbReference>
<feature type="region of interest" description="Disordered" evidence="5">
    <location>
        <begin position="363"/>
        <end position="387"/>
    </location>
</feature>
<dbReference type="GO" id="GO:0000149">
    <property type="term" value="F:SNARE binding"/>
    <property type="evidence" value="ECO:0007669"/>
    <property type="project" value="TreeGrafter"/>
</dbReference>
<sequence>MDSRASAMNCEICRRQHHPQRLPFFCALDARNVLYEGRIMNARVLMEMEELEQRVNNLLLDSQPDSATPASNRNSFTYVENCVSETQKAKERTAQIIAVADKLKEEVKKAREEIKERKEIIARRKSDLASVSQGIEPRRNRELEETKKAIRMIKYTWDREYEAMIQYRAALCTEVAKLYRLQRVRHGNPVRFEYKIGGIDVLDLDHLNKGTPPEQISASLAHVTHLLWLTSHYLSIRLPAEITLPHNDYPRPTVFSLASSYRHGQVPFPGTTPLPQDPRDRRPQSPHPRPLFLDKPLSILAKEDAQTYTSFLEGVCLLAYNIVWLCRTQGISVGDNSSNIFEDFASMGRNLYNLLIGSSRNQQPPTLVSEANTSAGRNGATVSGDAADISKPIPRMGAFSHGTSHTFLSGTAGQEFTRTFRLPNPVKLADKLKARLVNEALVPEWELIEDEELGPNDLDDGVFVGGTPQLRLKGQKFGLESYMSVNTVRGGGGGVGEAKIPSDGVSQKDREKGTSGWTKIR</sequence>
<dbReference type="RefSeq" id="XP_040709630.1">
    <property type="nucleotide sequence ID" value="XM_040857791.1"/>
</dbReference>
<evidence type="ECO:0000256" key="3">
    <source>
        <dbReference type="ARBA" id="ARBA00023054"/>
    </source>
</evidence>
<dbReference type="GeneID" id="63774003"/>
<evidence type="ECO:0000256" key="5">
    <source>
        <dbReference type="SAM" id="MobiDB-lite"/>
    </source>
</evidence>
<reference evidence="6 7" key="1">
    <citation type="submission" date="2016-07" db="EMBL/GenBank/DDBJ databases">
        <title>Pervasive Adenine N6-methylation of Active Genes in Fungi.</title>
        <authorList>
            <consortium name="DOE Joint Genome Institute"/>
            <person name="Mondo S.J."/>
            <person name="Dannebaum R.O."/>
            <person name="Kuo R.C."/>
            <person name="Labutti K."/>
            <person name="Haridas S."/>
            <person name="Kuo A."/>
            <person name="Salamov A."/>
            <person name="Ahrendt S.R."/>
            <person name="Lipzen A."/>
            <person name="Sullivan W."/>
            <person name="Andreopoulos W.B."/>
            <person name="Clum A."/>
            <person name="Lindquist E."/>
            <person name="Daum C."/>
            <person name="Ramamoorthy G.K."/>
            <person name="Gryganskyi A."/>
            <person name="Culley D."/>
            <person name="Magnuson J.K."/>
            <person name="James T.Y."/>
            <person name="O'Malley M.A."/>
            <person name="Stajich J.E."/>
            <person name="Spatafora J.W."/>
            <person name="Visel A."/>
            <person name="Grigoriev I.V."/>
        </authorList>
    </citation>
    <scope>NUCLEOTIDE SEQUENCE [LARGE SCALE GENOMIC DNA]</scope>
    <source>
        <strain evidence="6 7">CBS 129021</strain>
    </source>
</reference>
<dbReference type="PANTHER" id="PTHR15157">
    <property type="entry name" value="UV RADIATION RESISTANCE-ASSOCIATED GENE PROTEIN"/>
    <property type="match status" value="1"/>
</dbReference>
<dbReference type="AlphaFoldDB" id="A0A1Y2D889"/>
<evidence type="ECO:0000313" key="7">
    <source>
        <dbReference type="Proteomes" id="UP000193689"/>
    </source>
</evidence>
<comment type="similarity">
    <text evidence="1">Belongs to the ATG14 family.</text>
</comment>
<evidence type="ECO:0000313" key="6">
    <source>
        <dbReference type="EMBL" id="ORY55483.1"/>
    </source>
</evidence>
<dbReference type="InterPro" id="IPR018791">
    <property type="entry name" value="UV_resistance/autophagy_Atg14"/>
</dbReference>
<accession>A0A1Y2D889</accession>
<protein>
    <recommendedName>
        <fullName evidence="2">Autophagy-related protein 14</fullName>
    </recommendedName>
</protein>
<organism evidence="6 7">
    <name type="scientific">Pseudomassariella vexata</name>
    <dbReference type="NCBI Taxonomy" id="1141098"/>
    <lineage>
        <taxon>Eukaryota</taxon>
        <taxon>Fungi</taxon>
        <taxon>Dikarya</taxon>
        <taxon>Ascomycota</taxon>
        <taxon>Pezizomycotina</taxon>
        <taxon>Sordariomycetes</taxon>
        <taxon>Xylariomycetidae</taxon>
        <taxon>Amphisphaeriales</taxon>
        <taxon>Pseudomassariaceae</taxon>
        <taxon>Pseudomassariella</taxon>
    </lineage>
</organism>
<feature type="region of interest" description="Disordered" evidence="5">
    <location>
        <begin position="267"/>
        <end position="292"/>
    </location>
</feature>
<dbReference type="OrthoDB" id="16772at2759"/>
<dbReference type="PANTHER" id="PTHR15157:SF13">
    <property type="entry name" value="AUTOPHAGY-RELATED PROTEIN 14"/>
    <property type="match status" value="1"/>
</dbReference>
<dbReference type="InParanoid" id="A0A1Y2D889"/>
<feature type="compositionally biased region" description="Polar residues" evidence="5">
    <location>
        <begin position="363"/>
        <end position="376"/>
    </location>
</feature>
<evidence type="ECO:0000256" key="2">
    <source>
        <dbReference type="ARBA" id="ARBA00013807"/>
    </source>
</evidence>
<keyword evidence="3 4" id="KW-0175">Coiled coil</keyword>
<name>A0A1Y2D889_9PEZI</name>
<comment type="caution">
    <text evidence="6">The sequence shown here is derived from an EMBL/GenBank/DDBJ whole genome shotgun (WGS) entry which is preliminary data.</text>
</comment>
<proteinExistence type="inferred from homology"/>
<dbReference type="EMBL" id="MCFJ01000027">
    <property type="protein sequence ID" value="ORY55483.1"/>
    <property type="molecule type" value="Genomic_DNA"/>
</dbReference>